<dbReference type="SFLD" id="SFLDG01017">
    <property type="entry name" value="Polyprenyl_Transferase_Like"/>
    <property type="match status" value="1"/>
</dbReference>
<evidence type="ECO:0000256" key="6">
    <source>
        <dbReference type="ARBA" id="ARBA00023229"/>
    </source>
</evidence>
<evidence type="ECO:0000256" key="3">
    <source>
        <dbReference type="ARBA" id="ARBA00022679"/>
    </source>
</evidence>
<dbReference type="InterPro" id="IPR033749">
    <property type="entry name" value="Polyprenyl_synt_CS"/>
</dbReference>
<accession>A0ABZ0ULA1</accession>
<sequence length="268" mass="30426">MKEFMDIKTRWNEVNALVRMNMEKMLFEKEHAKEGVIVEAMRYMLLSEGKMLRPFLVCIVNEMFGLSTDLVISGATAIEMIHTYTLIHDDLPAMDNDDYRRGKLSCHKKYGEAIAILAGDALLTLAFQLLVDTNVEPQIKLKLIKDTTELIGYKGIIAGQVLDLLAKKQKLDADELKKMRILKTSNLFMASCRYSATINNANAAELNALDNYAKSLGLAYQIKDDIEDGDELQSNFMLNDIVNESLNYLDIFGKKAKVLRDFTSYLFK</sequence>
<comment type="cofactor">
    <cofactor evidence="1">
        <name>Mg(2+)</name>
        <dbReference type="ChEBI" id="CHEBI:18420"/>
    </cofactor>
</comment>
<name>A0ABZ0ULA1_9RICK</name>
<gene>
    <name evidence="8" type="ORF">Bandiella_00134</name>
</gene>
<dbReference type="PROSITE" id="PS00723">
    <property type="entry name" value="POLYPRENYL_SYNTHASE_1"/>
    <property type="match status" value="1"/>
</dbReference>
<keyword evidence="6" id="KW-0414">Isoprene biosynthesis</keyword>
<evidence type="ECO:0000313" key="9">
    <source>
        <dbReference type="Proteomes" id="UP001327219"/>
    </source>
</evidence>
<keyword evidence="5" id="KW-0460">Magnesium</keyword>
<dbReference type="InterPro" id="IPR008949">
    <property type="entry name" value="Isoprenoid_synthase_dom_sf"/>
</dbReference>
<reference evidence="8 9" key="1">
    <citation type="submission" date="2022-11" db="EMBL/GenBank/DDBJ databases">
        <title>Host association and intracellularity evolved multiple times independently in the Rickettsiales.</title>
        <authorList>
            <person name="Castelli M."/>
            <person name="Nardi T."/>
            <person name="Gammuto L."/>
            <person name="Bellinzona G."/>
            <person name="Sabaneyeva E."/>
            <person name="Potekhin A."/>
            <person name="Serra V."/>
            <person name="Petroni G."/>
            <person name="Sassera D."/>
        </authorList>
    </citation>
    <scope>NUCLEOTIDE SEQUENCE [LARGE SCALE GENOMIC DNA]</scope>
    <source>
        <strain evidence="8 9">NDG2</strain>
    </source>
</reference>
<dbReference type="Proteomes" id="UP001327219">
    <property type="component" value="Chromosome"/>
</dbReference>
<dbReference type="EMBL" id="CP110820">
    <property type="protein sequence ID" value="WPX96031.1"/>
    <property type="molecule type" value="Genomic_DNA"/>
</dbReference>
<evidence type="ECO:0000313" key="8">
    <source>
        <dbReference type="EMBL" id="WPX96031.1"/>
    </source>
</evidence>
<dbReference type="SFLD" id="SFLDS00005">
    <property type="entry name" value="Isoprenoid_Synthase_Type_I"/>
    <property type="match status" value="1"/>
</dbReference>
<dbReference type="PROSITE" id="PS00444">
    <property type="entry name" value="POLYPRENYL_SYNTHASE_2"/>
    <property type="match status" value="1"/>
</dbReference>
<keyword evidence="3 7" id="KW-0808">Transferase</keyword>
<dbReference type="InterPro" id="IPR000092">
    <property type="entry name" value="Polyprenyl_synt"/>
</dbReference>
<dbReference type="Gene3D" id="1.10.600.10">
    <property type="entry name" value="Farnesyl Diphosphate Synthase"/>
    <property type="match status" value="1"/>
</dbReference>
<dbReference type="CDD" id="cd00685">
    <property type="entry name" value="Trans_IPPS_HT"/>
    <property type="match status" value="1"/>
</dbReference>
<evidence type="ECO:0000256" key="4">
    <source>
        <dbReference type="ARBA" id="ARBA00022723"/>
    </source>
</evidence>
<dbReference type="PANTHER" id="PTHR43281:SF1">
    <property type="entry name" value="FARNESYL DIPHOSPHATE SYNTHASE"/>
    <property type="match status" value="1"/>
</dbReference>
<keyword evidence="9" id="KW-1185">Reference proteome</keyword>
<organism evidence="8 9">
    <name type="scientific">Candidatus Bandiella euplotis</name>
    <dbReference type="NCBI Taxonomy" id="1664265"/>
    <lineage>
        <taxon>Bacteria</taxon>
        <taxon>Pseudomonadati</taxon>
        <taxon>Pseudomonadota</taxon>
        <taxon>Alphaproteobacteria</taxon>
        <taxon>Rickettsiales</taxon>
        <taxon>Candidatus Midichloriaceae</taxon>
        <taxon>Candidatus Bandiella</taxon>
    </lineage>
</organism>
<proteinExistence type="inferred from homology"/>
<dbReference type="Pfam" id="PF00348">
    <property type="entry name" value="polyprenyl_synt"/>
    <property type="match status" value="1"/>
</dbReference>
<protein>
    <submittedName>
        <fullName evidence="8">Farnesyl diphosphate synthase</fullName>
    </submittedName>
</protein>
<dbReference type="RefSeq" id="WP_323732986.1">
    <property type="nucleotide sequence ID" value="NZ_CP110820.1"/>
</dbReference>
<dbReference type="SUPFAM" id="SSF48576">
    <property type="entry name" value="Terpenoid synthases"/>
    <property type="match status" value="1"/>
</dbReference>
<evidence type="ECO:0000256" key="2">
    <source>
        <dbReference type="ARBA" id="ARBA00006706"/>
    </source>
</evidence>
<evidence type="ECO:0000256" key="1">
    <source>
        <dbReference type="ARBA" id="ARBA00001946"/>
    </source>
</evidence>
<dbReference type="PANTHER" id="PTHR43281">
    <property type="entry name" value="FARNESYL DIPHOSPHATE SYNTHASE"/>
    <property type="match status" value="1"/>
</dbReference>
<comment type="similarity">
    <text evidence="2 7">Belongs to the FPP/GGPP synthase family.</text>
</comment>
<evidence type="ECO:0000256" key="5">
    <source>
        <dbReference type="ARBA" id="ARBA00022842"/>
    </source>
</evidence>
<evidence type="ECO:0000256" key="7">
    <source>
        <dbReference type="RuleBase" id="RU004466"/>
    </source>
</evidence>
<keyword evidence="4" id="KW-0479">Metal-binding</keyword>